<feature type="region of interest" description="Disordered" evidence="1">
    <location>
        <begin position="473"/>
        <end position="516"/>
    </location>
</feature>
<dbReference type="InterPro" id="IPR005174">
    <property type="entry name" value="KIB1-4_b-propeller"/>
</dbReference>
<dbReference type="EMBL" id="JBDFQZ010000012">
    <property type="protein sequence ID" value="KAK9672076.1"/>
    <property type="molecule type" value="Genomic_DNA"/>
</dbReference>
<accession>A0AAW1H7R5</accession>
<evidence type="ECO:0000313" key="4">
    <source>
        <dbReference type="Proteomes" id="UP001443914"/>
    </source>
</evidence>
<feature type="domain" description="KIB1-4 beta-propeller" evidence="2">
    <location>
        <begin position="191"/>
        <end position="423"/>
    </location>
</feature>
<comment type="caution">
    <text evidence="3">The sequence shown here is derived from an EMBL/GenBank/DDBJ whole genome shotgun (WGS) entry which is preliminary data.</text>
</comment>
<sequence>MIKIVEEEEGKGTEVPAEIWGEIGKRMDNQVEIQRFRSTCKTWRSLLPYPFPSIFPLTVPSPPLYSATAPALFHYIVEHTGYLISSEIHTCPSFLVFENLPGRDRDRVFSPFRLFSPQPNGKKTWPSPQKLDLQQLPIKSLFKTYYLHRSFNITNDTIGETSLVQKLVLFSHLSNSNHSARINPEFAVTEQGVDLAVVALLPNGQLALHLTRNNDWKLITPAANANCMFDDIINYDENLWGVDLDGGAFVLEDYVSLKMTQVAASPILFIQGNSYVRNPNTSEMTPLTSPFYPKGRIDLSFNQSFNRCDDSSSFKGRKRLVQASGKLYMLFPCRLLNHSSNQIKVFELNSKNQWEEVESIGNHSFFMGPGFAFSMVVTQELEGHCWRNCIFLSGVSFCRSVSANVDYPLFTEMLEPGPTIGVYSLVDNTFRKILPKDYPPIFCTHLPSSLSPKEVPPSREEILNRARQFQPYSANRGVEEMMKRAREHHSSSSPSSAKRRREEMMKTASEPRRRPR</sequence>
<dbReference type="PANTHER" id="PTHR47123:SF6">
    <property type="entry name" value="F-BOX PROTEIN SKIP23-LIKE ISOFORM X1"/>
    <property type="match status" value="1"/>
</dbReference>
<evidence type="ECO:0000313" key="3">
    <source>
        <dbReference type="EMBL" id="KAK9672076.1"/>
    </source>
</evidence>
<evidence type="ECO:0000259" key="2">
    <source>
        <dbReference type="Pfam" id="PF03478"/>
    </source>
</evidence>
<gene>
    <name evidence="3" type="ORF">RND81_12G074800</name>
</gene>
<dbReference type="AlphaFoldDB" id="A0AAW1H7R5"/>
<reference evidence="3" key="1">
    <citation type="submission" date="2024-03" db="EMBL/GenBank/DDBJ databases">
        <title>WGS assembly of Saponaria officinalis var. Norfolk2.</title>
        <authorList>
            <person name="Jenkins J."/>
            <person name="Shu S."/>
            <person name="Grimwood J."/>
            <person name="Barry K."/>
            <person name="Goodstein D."/>
            <person name="Schmutz J."/>
            <person name="Leebens-Mack J."/>
            <person name="Osbourn A."/>
        </authorList>
    </citation>
    <scope>NUCLEOTIDE SEQUENCE [LARGE SCALE GENOMIC DNA]</scope>
    <source>
        <strain evidence="3">JIC</strain>
    </source>
</reference>
<dbReference type="Proteomes" id="UP001443914">
    <property type="component" value="Unassembled WGS sequence"/>
</dbReference>
<organism evidence="3 4">
    <name type="scientific">Saponaria officinalis</name>
    <name type="common">Common soapwort</name>
    <name type="synonym">Lychnis saponaria</name>
    <dbReference type="NCBI Taxonomy" id="3572"/>
    <lineage>
        <taxon>Eukaryota</taxon>
        <taxon>Viridiplantae</taxon>
        <taxon>Streptophyta</taxon>
        <taxon>Embryophyta</taxon>
        <taxon>Tracheophyta</taxon>
        <taxon>Spermatophyta</taxon>
        <taxon>Magnoliopsida</taxon>
        <taxon>eudicotyledons</taxon>
        <taxon>Gunneridae</taxon>
        <taxon>Pentapetalae</taxon>
        <taxon>Caryophyllales</taxon>
        <taxon>Caryophyllaceae</taxon>
        <taxon>Caryophylleae</taxon>
        <taxon>Saponaria</taxon>
    </lineage>
</organism>
<feature type="compositionally biased region" description="Basic and acidic residues" evidence="1">
    <location>
        <begin position="500"/>
        <end position="516"/>
    </location>
</feature>
<name>A0AAW1H7R5_SAPOF</name>
<dbReference type="InterPro" id="IPR051304">
    <property type="entry name" value="SCF_F-box_domain"/>
</dbReference>
<feature type="compositionally biased region" description="Basic and acidic residues" evidence="1">
    <location>
        <begin position="477"/>
        <end position="490"/>
    </location>
</feature>
<protein>
    <recommendedName>
        <fullName evidence="2">KIB1-4 beta-propeller domain-containing protein</fullName>
    </recommendedName>
</protein>
<evidence type="ECO:0000256" key="1">
    <source>
        <dbReference type="SAM" id="MobiDB-lite"/>
    </source>
</evidence>
<proteinExistence type="predicted"/>
<dbReference type="PANTHER" id="PTHR47123">
    <property type="entry name" value="F-BOX PROTEIN SKIP23"/>
    <property type="match status" value="1"/>
</dbReference>
<dbReference type="Pfam" id="PF03478">
    <property type="entry name" value="Beta-prop_KIB1-4"/>
    <property type="match status" value="1"/>
</dbReference>
<keyword evidence="4" id="KW-1185">Reference proteome</keyword>